<organism evidence="1 2">
    <name type="scientific">Scardovia inopinata F0304</name>
    <dbReference type="NCBI Taxonomy" id="641146"/>
    <lineage>
        <taxon>Bacteria</taxon>
        <taxon>Bacillati</taxon>
        <taxon>Actinomycetota</taxon>
        <taxon>Actinomycetes</taxon>
        <taxon>Bifidobacteriales</taxon>
        <taxon>Bifidobacteriaceae</taxon>
        <taxon>Scardovia</taxon>
    </lineage>
</organism>
<dbReference type="InterPro" id="IPR012347">
    <property type="entry name" value="Ferritin-like"/>
</dbReference>
<dbReference type="eggNOG" id="COG0783">
    <property type="taxonomic scope" value="Bacteria"/>
</dbReference>
<dbReference type="Gene3D" id="1.20.1260.10">
    <property type="match status" value="1"/>
</dbReference>
<dbReference type="HOGENOM" id="CLU_2439071_0_0_11"/>
<dbReference type="AlphaFoldDB" id="W5IHL3"/>
<protein>
    <submittedName>
        <fullName evidence="1">Uncharacterized protein</fullName>
    </submittedName>
</protein>
<name>W5IHL3_SCAIO</name>
<comment type="caution">
    <text evidence="1">The sequence shown here is derived from an EMBL/GenBank/DDBJ whole genome shotgun (WGS) entry which is preliminary data.</text>
</comment>
<evidence type="ECO:0000313" key="2">
    <source>
        <dbReference type="Proteomes" id="UP000005777"/>
    </source>
</evidence>
<proteinExistence type="predicted"/>
<keyword evidence="2" id="KW-1185">Reference proteome</keyword>
<sequence length="90" mass="10119">MIGHITSNLVLHVLLIERARLFARGRAAEFLEKTGLYWEKSEAEFLRKLNDSLAAEGDLIPTVTDQFRQFSMVEESAASTSTDSVSKFII</sequence>
<evidence type="ECO:0000313" key="1">
    <source>
        <dbReference type="EMBL" id="EFG26326.1"/>
    </source>
</evidence>
<dbReference type="EMBL" id="ADCX01000013">
    <property type="protein sequence ID" value="EFG26326.1"/>
    <property type="molecule type" value="Genomic_DNA"/>
</dbReference>
<reference evidence="1 2" key="1">
    <citation type="submission" date="2012-01" db="EMBL/GenBank/DDBJ databases">
        <title>The Genome Sequence of Scardovia inopinata F0304.</title>
        <authorList>
            <consortium name="The Broad Institute Genome Sequencing Platform"/>
            <person name="Ward D."/>
            <person name="Earl A."/>
            <person name="Feldgarden M."/>
            <person name="Gevers D."/>
            <person name="Young S."/>
            <person name="Zeng Q."/>
            <person name="Koehrsen M."/>
            <person name="Alvarado L."/>
            <person name="Berlin A.M."/>
            <person name="Borenstein D."/>
            <person name="Chapman S.B."/>
            <person name="Chen Z."/>
            <person name="Engels R."/>
            <person name="Freedman E."/>
            <person name="Gellesch M."/>
            <person name="Goldberg J."/>
            <person name="Griggs A."/>
            <person name="Gujja S."/>
            <person name="Heilman E.R."/>
            <person name="Heiman D.I."/>
            <person name="Hepburn T.A."/>
            <person name="Howarth C."/>
            <person name="Jen D."/>
            <person name="Larson L."/>
            <person name="Mehta T."/>
            <person name="Park D."/>
            <person name="Pearson M."/>
            <person name="Richards J."/>
            <person name="Roberts A."/>
            <person name="Saif S."/>
            <person name="Shea T.D."/>
            <person name="Shenoy N."/>
            <person name="Sisk P."/>
            <person name="Stolte C."/>
            <person name="Sykes S.N."/>
            <person name="Walk T."/>
            <person name="White J."/>
            <person name="Yandava C."/>
            <person name="Izard J."/>
            <person name="Baranova O.V."/>
            <person name="Blanton J.M."/>
            <person name="Tanner A.C."/>
            <person name="Dewhirst F."/>
            <person name="Haas B."/>
            <person name="Nusbaum C."/>
            <person name="Birren B."/>
        </authorList>
    </citation>
    <scope>NUCLEOTIDE SEQUENCE [LARGE SCALE GENOMIC DNA]</scope>
    <source>
        <strain evidence="1 2">F0304</strain>
    </source>
</reference>
<dbReference type="SUPFAM" id="SSF47240">
    <property type="entry name" value="Ferritin-like"/>
    <property type="match status" value="1"/>
</dbReference>
<dbReference type="RefSeq" id="WP_006293801.1">
    <property type="nucleotide sequence ID" value="NZ_GG770226.1"/>
</dbReference>
<gene>
    <name evidence="1" type="ORF">HMPREF9020_01411</name>
</gene>
<dbReference type="Proteomes" id="UP000005777">
    <property type="component" value="Unassembled WGS sequence"/>
</dbReference>
<dbReference type="InterPro" id="IPR009078">
    <property type="entry name" value="Ferritin-like_SF"/>
</dbReference>
<accession>W5IHL3</accession>